<sequence length="77" mass="8875">MMIEAGYWRTRKGGAARTHPMRERRARFGELIQIDGSPHDWFEGRGDYCTLPVFIDDATGRLTQLHFTPTEITLGYC</sequence>
<reference evidence="1" key="1">
    <citation type="submission" date="2018-05" db="EMBL/GenBank/DDBJ databases">
        <authorList>
            <person name="Lanie J.A."/>
            <person name="Ng W.-L."/>
            <person name="Kazmierczak K.M."/>
            <person name="Andrzejewski T.M."/>
            <person name="Davidsen T.M."/>
            <person name="Wayne K.J."/>
            <person name="Tettelin H."/>
            <person name="Glass J.I."/>
            <person name="Rusch D."/>
            <person name="Podicherti R."/>
            <person name="Tsui H.-C.T."/>
            <person name="Winkler M.E."/>
        </authorList>
    </citation>
    <scope>NUCLEOTIDE SEQUENCE</scope>
    <source>
        <strain evidence="1">KNB</strain>
    </source>
</reference>
<accession>A0A2X0R7L1</accession>
<dbReference type="AlphaFoldDB" id="A0A2X0R7L1"/>
<protein>
    <recommendedName>
        <fullName evidence="2">Transposase</fullName>
    </recommendedName>
</protein>
<organism evidence="1">
    <name type="scientific">Candidatus Nitrotoga fabula</name>
    <dbReference type="NCBI Taxonomy" id="2182327"/>
    <lineage>
        <taxon>Bacteria</taxon>
        <taxon>Pseudomonadati</taxon>
        <taxon>Pseudomonadota</taxon>
        <taxon>Betaproteobacteria</taxon>
        <taxon>Nitrosomonadales</taxon>
        <taxon>Gallionellaceae</taxon>
        <taxon>Candidatus Nitrotoga</taxon>
    </lineage>
</organism>
<gene>
    <name evidence="1" type="ORF">NITFAB_1582</name>
</gene>
<evidence type="ECO:0008006" key="2">
    <source>
        <dbReference type="Google" id="ProtNLM"/>
    </source>
</evidence>
<proteinExistence type="predicted"/>
<name>A0A2X0R7L1_9PROT</name>
<dbReference type="EMBL" id="LS423452">
    <property type="protein sequence ID" value="SPS05992.1"/>
    <property type="molecule type" value="Genomic_DNA"/>
</dbReference>
<evidence type="ECO:0000313" key="1">
    <source>
        <dbReference type="EMBL" id="SPS05992.1"/>
    </source>
</evidence>